<sequence>MLRILSILFSFIIILWAEPSVFEGQQKTIESQKEFYKNIAPSDENTDYENNRYEDYVAHSSLALTSEEYPQNFYVGEAFNIELYAKTLEDVKFDFNLSLVKNDSLHFLNPKSSFEKISNDTYKNTLWFEAKDANANLEQIVVSMLRNGEVFQKASLQIQPLRFQYPPKEQTYAHIVASSLDVGQVKTSYFDEKNIIMMLELNATNANLKSFFVNGVQKQGIENYRGDFNASKAFYYAIFPANKNHFEFSYFNKESKKLENFNIKLQISNDEISTQSDLNPTNKDFNIYKQYALWALAFVLAILFIFKRNYFILGFALLSFALSFLVDTNTHNGLLKTNTRVKILPTEPSTYFYTTNTEEEVEILGKRENYIKVLFKNGKIGWVNDTDLLKN</sequence>
<feature type="transmembrane region" description="Helical" evidence="1">
    <location>
        <begin position="288"/>
        <end position="305"/>
    </location>
</feature>
<evidence type="ECO:0008006" key="4">
    <source>
        <dbReference type="Google" id="ProtNLM"/>
    </source>
</evidence>
<keyword evidence="1" id="KW-1133">Transmembrane helix</keyword>
<keyword evidence="3" id="KW-1185">Reference proteome</keyword>
<reference evidence="2" key="1">
    <citation type="submission" date="2022-08" db="EMBL/GenBank/DDBJ databases">
        <authorList>
            <person name="Wang H."/>
        </authorList>
    </citation>
    <scope>NUCLEOTIDE SEQUENCE</scope>
    <source>
        <strain evidence="2">XJK33-1</strain>
    </source>
</reference>
<keyword evidence="1" id="KW-0812">Transmembrane</keyword>
<evidence type="ECO:0000313" key="3">
    <source>
        <dbReference type="Proteomes" id="UP001176223"/>
    </source>
</evidence>
<evidence type="ECO:0000313" key="2">
    <source>
        <dbReference type="EMBL" id="MDL0146412.1"/>
    </source>
</evidence>
<evidence type="ECO:0000256" key="1">
    <source>
        <dbReference type="SAM" id="Phobius"/>
    </source>
</evidence>
<accession>A0ABT7I278</accession>
<keyword evidence="1" id="KW-0472">Membrane</keyword>
<feature type="transmembrane region" description="Helical" evidence="1">
    <location>
        <begin position="310"/>
        <end position="326"/>
    </location>
</feature>
<dbReference type="EMBL" id="JANURU010000003">
    <property type="protein sequence ID" value="MDL0146412.1"/>
    <property type="molecule type" value="Genomic_DNA"/>
</dbReference>
<dbReference type="Proteomes" id="UP001176223">
    <property type="component" value="Unassembled WGS sequence"/>
</dbReference>
<organism evidence="2 3">
    <name type="scientific">Campylobacter felis</name>
    <dbReference type="NCBI Taxonomy" id="2974565"/>
    <lineage>
        <taxon>Bacteria</taxon>
        <taxon>Pseudomonadati</taxon>
        <taxon>Campylobacterota</taxon>
        <taxon>Epsilonproteobacteria</taxon>
        <taxon>Campylobacterales</taxon>
        <taxon>Campylobacteraceae</taxon>
        <taxon>Campylobacter</taxon>
    </lineage>
</organism>
<name>A0ABT7I278_9BACT</name>
<gene>
    <name evidence="2" type="ORF">NYG95_01980</name>
</gene>
<comment type="caution">
    <text evidence="2">The sequence shown here is derived from an EMBL/GenBank/DDBJ whole genome shotgun (WGS) entry which is preliminary data.</text>
</comment>
<proteinExistence type="predicted"/>
<reference evidence="2" key="2">
    <citation type="journal article" date="2023" name="Microorganisms">
        <title>Isolation and Genomic Characteristics of Cat-Borne Campylobacter felis sp. nov. and Sheep-Borne Campylobacter ovis sp. nov.</title>
        <authorList>
            <person name="Wang H."/>
            <person name="Li Y."/>
            <person name="Gu Y."/>
            <person name="Zhou G."/>
            <person name="Chen X."/>
            <person name="Zhang X."/>
            <person name="Shao Z."/>
            <person name="Zhang J."/>
            <person name="Zhang M."/>
        </authorList>
    </citation>
    <scope>NUCLEOTIDE SEQUENCE</scope>
    <source>
        <strain evidence="2">XJK33-1</strain>
    </source>
</reference>
<protein>
    <recommendedName>
        <fullName evidence="4">Periplasmic protein</fullName>
    </recommendedName>
</protein>